<dbReference type="Proteomes" id="UP000319213">
    <property type="component" value="Unassembled WGS sequence"/>
</dbReference>
<evidence type="ECO:0000313" key="7">
    <source>
        <dbReference type="Proteomes" id="UP000319213"/>
    </source>
</evidence>
<dbReference type="GO" id="GO:0000976">
    <property type="term" value="F:transcription cis-regulatory region binding"/>
    <property type="evidence" value="ECO:0007669"/>
    <property type="project" value="TreeGrafter"/>
</dbReference>
<gene>
    <name evidence="6" type="ORF">FHX40_2480</name>
</gene>
<keyword evidence="2 4" id="KW-0238">DNA-binding</keyword>
<evidence type="ECO:0000313" key="6">
    <source>
        <dbReference type="EMBL" id="TQM75762.1"/>
    </source>
</evidence>
<name>A0A543IYV6_9ACTN</name>
<feature type="domain" description="HTH tetR-type" evidence="5">
    <location>
        <begin position="17"/>
        <end position="77"/>
    </location>
</feature>
<dbReference type="PANTHER" id="PTHR30055">
    <property type="entry name" value="HTH-TYPE TRANSCRIPTIONAL REGULATOR RUTR"/>
    <property type="match status" value="1"/>
</dbReference>
<dbReference type="Pfam" id="PF00440">
    <property type="entry name" value="TetR_N"/>
    <property type="match status" value="1"/>
</dbReference>
<accession>A0A543IYV6</accession>
<dbReference type="GO" id="GO:0003700">
    <property type="term" value="F:DNA-binding transcription factor activity"/>
    <property type="evidence" value="ECO:0007669"/>
    <property type="project" value="TreeGrafter"/>
</dbReference>
<proteinExistence type="predicted"/>
<evidence type="ECO:0000256" key="3">
    <source>
        <dbReference type="ARBA" id="ARBA00023163"/>
    </source>
</evidence>
<dbReference type="SUPFAM" id="SSF48498">
    <property type="entry name" value="Tetracyclin repressor-like, C-terminal domain"/>
    <property type="match status" value="1"/>
</dbReference>
<sequence length="199" mass="21335">MSGARGCHITTSGYHHGNLRRAIIDAALEAIGENGPTGWSLRGLARRAGVSHAAPIHHFRDKTGLLTAIAAEGYELFADALERAADDFLEVGVAYVRFAITHRPYVLVMFRPELYRADDPQVAAARERAAAVLRSGARALAPDAAQERAFTLGAWSAVHGFAELWLNGALAESVEGEAESLARTMLQAIFLRGSRDGAS</sequence>
<keyword evidence="1" id="KW-0805">Transcription regulation</keyword>
<evidence type="ECO:0000256" key="2">
    <source>
        <dbReference type="ARBA" id="ARBA00023125"/>
    </source>
</evidence>
<dbReference type="EMBL" id="VFPQ01000001">
    <property type="protein sequence ID" value="TQM75762.1"/>
    <property type="molecule type" value="Genomic_DNA"/>
</dbReference>
<evidence type="ECO:0000259" key="5">
    <source>
        <dbReference type="PROSITE" id="PS50977"/>
    </source>
</evidence>
<protein>
    <submittedName>
        <fullName evidence="6">TetR family transcriptional regulator</fullName>
    </submittedName>
</protein>
<dbReference type="Pfam" id="PF13305">
    <property type="entry name" value="TetR_C_33"/>
    <property type="match status" value="1"/>
</dbReference>
<dbReference type="Gene3D" id="1.10.357.10">
    <property type="entry name" value="Tetracycline Repressor, domain 2"/>
    <property type="match status" value="1"/>
</dbReference>
<dbReference type="RefSeq" id="WP_229788242.1">
    <property type="nucleotide sequence ID" value="NZ_BMPV01000001.1"/>
</dbReference>
<feature type="DNA-binding region" description="H-T-H motif" evidence="4">
    <location>
        <begin position="40"/>
        <end position="59"/>
    </location>
</feature>
<organism evidence="6 7">
    <name type="scientific">Thermopolyspora flexuosa</name>
    <dbReference type="NCBI Taxonomy" id="103836"/>
    <lineage>
        <taxon>Bacteria</taxon>
        <taxon>Bacillati</taxon>
        <taxon>Actinomycetota</taxon>
        <taxon>Actinomycetes</taxon>
        <taxon>Streptosporangiales</taxon>
        <taxon>Streptosporangiaceae</taxon>
        <taxon>Thermopolyspora</taxon>
    </lineage>
</organism>
<dbReference type="InterPro" id="IPR036271">
    <property type="entry name" value="Tet_transcr_reg_TetR-rel_C_sf"/>
</dbReference>
<dbReference type="AlphaFoldDB" id="A0A543IYV6"/>
<dbReference type="InterPro" id="IPR050109">
    <property type="entry name" value="HTH-type_TetR-like_transc_reg"/>
</dbReference>
<keyword evidence="7" id="KW-1185">Reference proteome</keyword>
<dbReference type="PRINTS" id="PR00455">
    <property type="entry name" value="HTHTETR"/>
</dbReference>
<comment type="caution">
    <text evidence="6">The sequence shown here is derived from an EMBL/GenBank/DDBJ whole genome shotgun (WGS) entry which is preliminary data.</text>
</comment>
<dbReference type="InterPro" id="IPR009057">
    <property type="entry name" value="Homeodomain-like_sf"/>
</dbReference>
<keyword evidence="3" id="KW-0804">Transcription</keyword>
<dbReference type="PROSITE" id="PS50977">
    <property type="entry name" value="HTH_TETR_2"/>
    <property type="match status" value="1"/>
</dbReference>
<dbReference type="InterPro" id="IPR025996">
    <property type="entry name" value="MT1864/Rv1816-like_C"/>
</dbReference>
<evidence type="ECO:0000256" key="4">
    <source>
        <dbReference type="PROSITE-ProRule" id="PRU00335"/>
    </source>
</evidence>
<dbReference type="PANTHER" id="PTHR30055:SF220">
    <property type="entry name" value="TETR-FAMILY REGULATORY PROTEIN"/>
    <property type="match status" value="1"/>
</dbReference>
<reference evidence="6 7" key="1">
    <citation type="submission" date="2019-06" db="EMBL/GenBank/DDBJ databases">
        <title>Sequencing the genomes of 1000 actinobacteria strains.</title>
        <authorList>
            <person name="Klenk H.-P."/>
        </authorList>
    </citation>
    <scope>NUCLEOTIDE SEQUENCE [LARGE SCALE GENOMIC DNA]</scope>
    <source>
        <strain evidence="6 7">DSM 43186</strain>
    </source>
</reference>
<dbReference type="SUPFAM" id="SSF46689">
    <property type="entry name" value="Homeodomain-like"/>
    <property type="match status" value="1"/>
</dbReference>
<dbReference type="InterPro" id="IPR001647">
    <property type="entry name" value="HTH_TetR"/>
</dbReference>
<evidence type="ECO:0000256" key="1">
    <source>
        <dbReference type="ARBA" id="ARBA00023015"/>
    </source>
</evidence>